<dbReference type="InterPro" id="IPR036291">
    <property type="entry name" value="NAD(P)-bd_dom_sf"/>
</dbReference>
<comment type="caution">
    <text evidence="2">The sequence shown here is derived from an EMBL/GenBank/DDBJ whole genome shotgun (WGS) entry which is preliminary data.</text>
</comment>
<feature type="domain" description="NAD-dependent epimerase/dehydratase" evidence="1">
    <location>
        <begin position="5"/>
        <end position="194"/>
    </location>
</feature>
<dbReference type="Pfam" id="PF01370">
    <property type="entry name" value="Epimerase"/>
    <property type="match status" value="1"/>
</dbReference>
<sequence length="307" mass="34247">MTKRIIVTGGSGKAGRYVISALLQHGYEVLNLDLSPLAADLGQSVHTLKVDLTDSGQVFNAISSHFRLTQPFREPLLQAPDAVVHLAGYARNMLVPDNETFRGNALSTFNVVDASAKLGVKKVILASSVCVYGVTFAEGDIDFPSFPIDETLDVNPMDVYSITKLCGERIGRSYARKYGMDIYALRIGNVVATDEYHEVFRDYVNKPDDWNVHGWSYTDARDLGQMVALGVQKDGLGFQIFNATNDEITNNCSSTTEYLTSRYPHTPFTREMGPREAPMSNKKIKDLLGFREEHNWRKYYAIPSTVK</sequence>
<dbReference type="Proteomes" id="UP001161757">
    <property type="component" value="Unassembled WGS sequence"/>
</dbReference>
<evidence type="ECO:0000313" key="2">
    <source>
        <dbReference type="EMBL" id="KAJ8993600.1"/>
    </source>
</evidence>
<dbReference type="EMBL" id="JAJGCB010000003">
    <property type="protein sequence ID" value="KAJ8993600.1"/>
    <property type="molecule type" value="Genomic_DNA"/>
</dbReference>
<protein>
    <recommendedName>
        <fullName evidence="1">NAD-dependent epimerase/dehydratase domain-containing protein</fullName>
    </recommendedName>
</protein>
<dbReference type="PANTHER" id="PTHR43103:SF6">
    <property type="entry name" value="PUTATIVE-RELATED"/>
    <property type="match status" value="1"/>
</dbReference>
<organism evidence="2 3">
    <name type="scientific">Exophiala dermatitidis</name>
    <name type="common">Black yeast-like fungus</name>
    <name type="synonym">Wangiella dermatitidis</name>
    <dbReference type="NCBI Taxonomy" id="5970"/>
    <lineage>
        <taxon>Eukaryota</taxon>
        <taxon>Fungi</taxon>
        <taxon>Dikarya</taxon>
        <taxon>Ascomycota</taxon>
        <taxon>Pezizomycotina</taxon>
        <taxon>Eurotiomycetes</taxon>
        <taxon>Chaetothyriomycetidae</taxon>
        <taxon>Chaetothyriales</taxon>
        <taxon>Herpotrichiellaceae</taxon>
        <taxon>Exophiala</taxon>
    </lineage>
</organism>
<evidence type="ECO:0000259" key="1">
    <source>
        <dbReference type="Pfam" id="PF01370"/>
    </source>
</evidence>
<dbReference type="CDD" id="cd08946">
    <property type="entry name" value="SDR_e"/>
    <property type="match status" value="1"/>
</dbReference>
<dbReference type="Gene3D" id="3.40.50.720">
    <property type="entry name" value="NAD(P)-binding Rossmann-like Domain"/>
    <property type="match status" value="1"/>
</dbReference>
<dbReference type="AlphaFoldDB" id="A0AAN6IWE3"/>
<dbReference type="InterPro" id="IPR001509">
    <property type="entry name" value="Epimerase_deHydtase"/>
</dbReference>
<gene>
    <name evidence="2" type="ORF">HRR80_002108</name>
</gene>
<proteinExistence type="predicted"/>
<dbReference type="SUPFAM" id="SSF51735">
    <property type="entry name" value="NAD(P)-binding Rossmann-fold domains"/>
    <property type="match status" value="1"/>
</dbReference>
<evidence type="ECO:0000313" key="3">
    <source>
        <dbReference type="Proteomes" id="UP001161757"/>
    </source>
</evidence>
<reference evidence="2" key="1">
    <citation type="submission" date="2023-01" db="EMBL/GenBank/DDBJ databases">
        <title>Exophiala dermititidis isolated from Cystic Fibrosis Patient.</title>
        <authorList>
            <person name="Kurbessoian T."/>
            <person name="Crocker A."/>
            <person name="Murante D."/>
            <person name="Hogan D.A."/>
            <person name="Stajich J.E."/>
        </authorList>
    </citation>
    <scope>NUCLEOTIDE SEQUENCE</scope>
    <source>
        <strain evidence="2">Ex8</strain>
    </source>
</reference>
<dbReference type="PANTHER" id="PTHR43103">
    <property type="entry name" value="NUCLEOSIDE-DIPHOSPHATE-SUGAR EPIMERASE"/>
    <property type="match status" value="1"/>
</dbReference>
<accession>A0AAN6IWE3</accession>
<name>A0AAN6IWE3_EXODE</name>